<dbReference type="SUPFAM" id="SSF55729">
    <property type="entry name" value="Acyl-CoA N-acyltransferases (Nat)"/>
    <property type="match status" value="1"/>
</dbReference>
<evidence type="ECO:0000259" key="1">
    <source>
        <dbReference type="Pfam" id="PF00583"/>
    </source>
</evidence>
<feature type="domain" description="N-acetyltransferase" evidence="1">
    <location>
        <begin position="148"/>
        <end position="209"/>
    </location>
</feature>
<dbReference type="InterPro" id="IPR000182">
    <property type="entry name" value="GNAT_dom"/>
</dbReference>
<proteinExistence type="predicted"/>
<keyword evidence="3" id="KW-1185">Reference proteome</keyword>
<dbReference type="KEGG" id="clec:106663276"/>
<sequence length="274" mass="31308">MLRGKLLSKLPLTYTQKRFKEVTPCWLPICGVEIKKIPRTNTEKCRVASFLAKHYFPDEPVLVAAGLNSEKPNPGILQYLLTGMNDDMALYAMVQESREILGVAIARSTTPTTVYELRSYADKLGMNTARRYMHFLSQVEERANIYKSFQTEKSWSIDLLAVNKLFRRRGIAKMLLDGMKDMATRNKSFEVMHFTASNLYGSQAAYKCGGLKSHFKRPLSSYKDALGVPWITRELCVPHTSIEVFTRNLKAALPPEKKPEPTCYRYGLEKYDEV</sequence>
<dbReference type="PANTHER" id="PTHR20905">
    <property type="entry name" value="N-ACETYLTRANSFERASE-RELATED"/>
    <property type="match status" value="1"/>
</dbReference>
<evidence type="ECO:0000313" key="2">
    <source>
        <dbReference type="EnsemblMetazoa" id="XP_014243465.1"/>
    </source>
</evidence>
<dbReference type="Pfam" id="PF00583">
    <property type="entry name" value="Acetyltransf_1"/>
    <property type="match status" value="1"/>
</dbReference>
<protein>
    <recommendedName>
        <fullName evidence="1">N-acetyltransferase domain-containing protein</fullName>
    </recommendedName>
</protein>
<dbReference type="OMA" id="MATRNKS"/>
<dbReference type="GeneID" id="106663276"/>
<dbReference type="InterPro" id="IPR016181">
    <property type="entry name" value="Acyl_CoA_acyltransferase"/>
</dbReference>
<dbReference type="EnsemblMetazoa" id="XM_014387979.1">
    <property type="protein sequence ID" value="XP_014243465.1"/>
    <property type="gene ID" value="LOC106663276"/>
</dbReference>
<dbReference type="GO" id="GO:0008080">
    <property type="term" value="F:N-acetyltransferase activity"/>
    <property type="evidence" value="ECO:0007669"/>
    <property type="project" value="TreeGrafter"/>
</dbReference>
<dbReference type="CDD" id="cd04301">
    <property type="entry name" value="NAT_SF"/>
    <property type="match status" value="1"/>
</dbReference>
<dbReference type="RefSeq" id="XP_014243465.1">
    <property type="nucleotide sequence ID" value="XM_014387979.1"/>
</dbReference>
<dbReference type="Gene3D" id="3.40.630.30">
    <property type="match status" value="1"/>
</dbReference>
<organism evidence="2 3">
    <name type="scientific">Cimex lectularius</name>
    <name type="common">Bed bug</name>
    <name type="synonym">Acanthia lectularia</name>
    <dbReference type="NCBI Taxonomy" id="79782"/>
    <lineage>
        <taxon>Eukaryota</taxon>
        <taxon>Metazoa</taxon>
        <taxon>Ecdysozoa</taxon>
        <taxon>Arthropoda</taxon>
        <taxon>Hexapoda</taxon>
        <taxon>Insecta</taxon>
        <taxon>Pterygota</taxon>
        <taxon>Neoptera</taxon>
        <taxon>Paraneoptera</taxon>
        <taxon>Hemiptera</taxon>
        <taxon>Heteroptera</taxon>
        <taxon>Panheteroptera</taxon>
        <taxon>Cimicomorpha</taxon>
        <taxon>Cimicidae</taxon>
        <taxon>Cimex</taxon>
    </lineage>
</organism>
<evidence type="ECO:0000313" key="3">
    <source>
        <dbReference type="Proteomes" id="UP000494040"/>
    </source>
</evidence>
<dbReference type="PANTHER" id="PTHR20905:SF1">
    <property type="entry name" value="AT07410P-RELATED"/>
    <property type="match status" value="1"/>
</dbReference>
<dbReference type="AlphaFoldDB" id="A0A8I6RGK5"/>
<reference evidence="2" key="1">
    <citation type="submission" date="2022-01" db="UniProtKB">
        <authorList>
            <consortium name="EnsemblMetazoa"/>
        </authorList>
    </citation>
    <scope>IDENTIFICATION</scope>
</reference>
<name>A0A8I6RGK5_CIMLE</name>
<dbReference type="OrthoDB" id="6602833at2759"/>
<accession>A0A8I6RGK5</accession>
<dbReference type="Proteomes" id="UP000494040">
    <property type="component" value="Unassembled WGS sequence"/>
</dbReference>